<protein>
    <submittedName>
        <fullName evidence="2">Uncharacterized protein</fullName>
    </submittedName>
</protein>
<dbReference type="Proteomes" id="UP000266673">
    <property type="component" value="Unassembled WGS sequence"/>
</dbReference>
<organism evidence="2 3">
    <name type="scientific">Gigaspora rosea</name>
    <dbReference type="NCBI Taxonomy" id="44941"/>
    <lineage>
        <taxon>Eukaryota</taxon>
        <taxon>Fungi</taxon>
        <taxon>Fungi incertae sedis</taxon>
        <taxon>Mucoromycota</taxon>
        <taxon>Glomeromycotina</taxon>
        <taxon>Glomeromycetes</taxon>
        <taxon>Diversisporales</taxon>
        <taxon>Gigasporaceae</taxon>
        <taxon>Gigaspora</taxon>
    </lineage>
</organism>
<evidence type="ECO:0000313" key="3">
    <source>
        <dbReference type="Proteomes" id="UP000266673"/>
    </source>
</evidence>
<accession>A0A397UHJ5</accession>
<evidence type="ECO:0000256" key="1">
    <source>
        <dbReference type="SAM" id="MobiDB-lite"/>
    </source>
</evidence>
<reference evidence="2 3" key="1">
    <citation type="submission" date="2018-06" db="EMBL/GenBank/DDBJ databases">
        <title>Comparative genomics reveals the genomic features of Rhizophagus irregularis, R. cerebriforme, R. diaphanum and Gigaspora rosea, and their symbiotic lifestyle signature.</title>
        <authorList>
            <person name="Morin E."/>
            <person name="San Clemente H."/>
            <person name="Chen E.C.H."/>
            <person name="De La Providencia I."/>
            <person name="Hainaut M."/>
            <person name="Kuo A."/>
            <person name="Kohler A."/>
            <person name="Murat C."/>
            <person name="Tang N."/>
            <person name="Roy S."/>
            <person name="Loubradou J."/>
            <person name="Henrissat B."/>
            <person name="Grigoriev I.V."/>
            <person name="Corradi N."/>
            <person name="Roux C."/>
            <person name="Martin F.M."/>
        </authorList>
    </citation>
    <scope>NUCLEOTIDE SEQUENCE [LARGE SCALE GENOMIC DNA]</scope>
    <source>
        <strain evidence="2 3">DAOM 194757</strain>
    </source>
</reference>
<proteinExistence type="predicted"/>
<keyword evidence="3" id="KW-1185">Reference proteome</keyword>
<dbReference type="AlphaFoldDB" id="A0A397UHJ5"/>
<comment type="caution">
    <text evidence="2">The sequence shown here is derived from an EMBL/GenBank/DDBJ whole genome shotgun (WGS) entry which is preliminary data.</text>
</comment>
<feature type="compositionally biased region" description="Polar residues" evidence="1">
    <location>
        <begin position="94"/>
        <end position="111"/>
    </location>
</feature>
<gene>
    <name evidence="2" type="ORF">C2G38_300905</name>
</gene>
<evidence type="ECO:0000313" key="2">
    <source>
        <dbReference type="EMBL" id="RIB09051.1"/>
    </source>
</evidence>
<feature type="region of interest" description="Disordered" evidence="1">
    <location>
        <begin position="50"/>
        <end position="129"/>
    </location>
</feature>
<name>A0A397UHJ5_9GLOM</name>
<dbReference type="EMBL" id="QKWP01001422">
    <property type="protein sequence ID" value="RIB09051.1"/>
    <property type="molecule type" value="Genomic_DNA"/>
</dbReference>
<sequence>MSFSDSKKPYNTSYNRLKLVLALVILRNKPVDWTIEEYIRFVNWTSPKDLEKQQISDNSDNTDSKKNGCETKGGGHVIVDNKVGNEVDNEVGNKISNEVSNKISNKNSKLQNKAHLTKEEKQRLNKQPQ</sequence>
<dbReference type="OrthoDB" id="2425698at2759"/>